<reference evidence="2" key="1">
    <citation type="submission" date="2021-07" db="EMBL/GenBank/DDBJ databases">
        <authorList>
            <person name="Branca A.L. A."/>
        </authorList>
    </citation>
    <scope>NUCLEOTIDE SEQUENCE</scope>
</reference>
<keyword evidence="3" id="KW-1185">Reference proteome</keyword>
<organism evidence="2 3">
    <name type="scientific">Penicillium olsonii</name>
    <dbReference type="NCBI Taxonomy" id="99116"/>
    <lineage>
        <taxon>Eukaryota</taxon>
        <taxon>Fungi</taxon>
        <taxon>Dikarya</taxon>
        <taxon>Ascomycota</taxon>
        <taxon>Pezizomycotina</taxon>
        <taxon>Eurotiomycetes</taxon>
        <taxon>Eurotiomycetidae</taxon>
        <taxon>Eurotiales</taxon>
        <taxon>Aspergillaceae</taxon>
        <taxon>Penicillium</taxon>
    </lineage>
</organism>
<dbReference type="Proteomes" id="UP001153618">
    <property type="component" value="Unassembled WGS sequence"/>
</dbReference>
<dbReference type="AlphaFoldDB" id="A0A9W4IDY3"/>
<evidence type="ECO:0000313" key="2">
    <source>
        <dbReference type="EMBL" id="CAG8266577.1"/>
    </source>
</evidence>
<evidence type="ECO:0000256" key="1">
    <source>
        <dbReference type="SAM" id="MobiDB-lite"/>
    </source>
</evidence>
<proteinExistence type="predicted"/>
<name>A0A9W4IDY3_PENOL</name>
<dbReference type="EMBL" id="CAJVOS010000082">
    <property type="protein sequence ID" value="CAG8266577.1"/>
    <property type="molecule type" value="Genomic_DNA"/>
</dbReference>
<feature type="region of interest" description="Disordered" evidence="1">
    <location>
        <begin position="259"/>
        <end position="280"/>
    </location>
</feature>
<comment type="caution">
    <text evidence="2">The sequence shown here is derived from an EMBL/GenBank/DDBJ whole genome shotgun (WGS) entry which is preliminary data.</text>
</comment>
<evidence type="ECO:0000313" key="3">
    <source>
        <dbReference type="Proteomes" id="UP001153618"/>
    </source>
</evidence>
<gene>
    <name evidence="2" type="ORF">POLS_LOCUS9129</name>
</gene>
<dbReference type="OrthoDB" id="4364054at2759"/>
<sequence>MKPLTFPQQQISKVKKVFSIMDRRPQPSSFDPLGRGDMIDGDKDEAEIAHERNGKFNALQRYRYKSYWSNPKDAHVSAQLLDTEEDLRELVQEELSIKDGPATRETDKRLHVLNTEYWHLSQQWWRLRSDLAPLQLRSFIQWRAQPIWYMHRELVEDCAGRQGCCARGCGCCLDRKLGPSRSLGVGHCTVECACCREARGFELSAQEKWRLKKQFKMDLPKETGRISKMECVSIWGLCSNEWGNPCELIDAPPRYIHVEKDKRGPEEEMNDSSKGSGHET</sequence>
<accession>A0A9W4IDY3</accession>
<protein>
    <submittedName>
        <fullName evidence="2">Uncharacterized protein</fullName>
    </submittedName>
</protein>